<evidence type="ECO:0000259" key="2">
    <source>
        <dbReference type="Pfam" id="PF25954"/>
    </source>
</evidence>
<keyword evidence="5" id="KW-1185">Reference proteome</keyword>
<dbReference type="InterPro" id="IPR058792">
    <property type="entry name" value="Beta-barrel_RND_2"/>
</dbReference>
<feature type="domain" description="CzcB-like barrel-sandwich hybrid" evidence="3">
    <location>
        <begin position="68"/>
        <end position="197"/>
    </location>
</feature>
<evidence type="ECO:0000256" key="1">
    <source>
        <dbReference type="ARBA" id="ARBA00009477"/>
    </source>
</evidence>
<dbReference type="InterPro" id="IPR058647">
    <property type="entry name" value="BSH_CzcB-like"/>
</dbReference>
<dbReference type="Pfam" id="PF25954">
    <property type="entry name" value="Beta-barrel_RND_2"/>
    <property type="match status" value="1"/>
</dbReference>
<sequence length="371" mass="39835">MILYQQYKHLPAALLLLAGTGLLSCSDKHNAAAPQQQEAPALQAFRLSKASLNSGVQIPGELQAYQQVDLYAKVNSFVKKLYADVGTRVKAGQLLATLEAPELSAQMSAATSRLKSQEAIYLSSKATYDRLLQTSQTPGTISQNDLDLALARQKSDLAQLEAARAAQSEVGVNNDYLQIRAPFDGVITARNVSAGAYAGPSGKGSEMPLFTLQQQDKLRLVVSVPAAYAGAVNDSTGVRFSVKSLPDQQFTAHVSRLAGALDNRLRAQRTEMDVENKNHILLPGMVAEVQLQLRGAGNIFVVPNSAVLQSTEGTFVIKADQQKAIWIPVATGRSDTAQTQVFGELHDGDVIIRNASEEIHKGSSLGKLNIQ</sequence>
<dbReference type="InterPro" id="IPR006143">
    <property type="entry name" value="RND_pump_MFP"/>
</dbReference>
<name>A0ABP8MLT5_9BACT</name>
<dbReference type="Gene3D" id="2.40.30.170">
    <property type="match status" value="1"/>
</dbReference>
<protein>
    <submittedName>
        <fullName evidence="4">Efflux RND transporter periplasmic adaptor subunit</fullName>
    </submittedName>
</protein>
<comment type="caution">
    <text evidence="4">The sequence shown here is derived from an EMBL/GenBank/DDBJ whole genome shotgun (WGS) entry which is preliminary data.</text>
</comment>
<dbReference type="Proteomes" id="UP001501410">
    <property type="component" value="Unassembled WGS sequence"/>
</dbReference>
<dbReference type="NCBIfam" id="TIGR01730">
    <property type="entry name" value="RND_mfp"/>
    <property type="match status" value="1"/>
</dbReference>
<organism evidence="4 5">
    <name type="scientific">Rurimicrobium arvi</name>
    <dbReference type="NCBI Taxonomy" id="2049916"/>
    <lineage>
        <taxon>Bacteria</taxon>
        <taxon>Pseudomonadati</taxon>
        <taxon>Bacteroidota</taxon>
        <taxon>Chitinophagia</taxon>
        <taxon>Chitinophagales</taxon>
        <taxon>Chitinophagaceae</taxon>
        <taxon>Rurimicrobium</taxon>
    </lineage>
</organism>
<dbReference type="Gene3D" id="2.40.50.100">
    <property type="match status" value="1"/>
</dbReference>
<gene>
    <name evidence="4" type="ORF">GCM10023092_09580</name>
</gene>
<reference evidence="5" key="1">
    <citation type="journal article" date="2019" name="Int. J. Syst. Evol. Microbiol.">
        <title>The Global Catalogue of Microorganisms (GCM) 10K type strain sequencing project: providing services to taxonomists for standard genome sequencing and annotation.</title>
        <authorList>
            <consortium name="The Broad Institute Genomics Platform"/>
            <consortium name="The Broad Institute Genome Sequencing Center for Infectious Disease"/>
            <person name="Wu L."/>
            <person name="Ma J."/>
        </authorList>
    </citation>
    <scope>NUCLEOTIDE SEQUENCE [LARGE SCALE GENOMIC DNA]</scope>
    <source>
        <strain evidence="5">JCM 31921</strain>
    </source>
</reference>
<evidence type="ECO:0000259" key="3">
    <source>
        <dbReference type="Pfam" id="PF25973"/>
    </source>
</evidence>
<dbReference type="PANTHER" id="PTHR30469:SF37">
    <property type="entry name" value="RAGD PROTEIN"/>
    <property type="match status" value="1"/>
</dbReference>
<comment type="similarity">
    <text evidence="1">Belongs to the membrane fusion protein (MFP) (TC 8.A.1) family.</text>
</comment>
<feature type="domain" description="CusB-like beta-barrel" evidence="2">
    <location>
        <begin position="220"/>
        <end position="292"/>
    </location>
</feature>
<dbReference type="Pfam" id="PF25973">
    <property type="entry name" value="BSH_CzcB"/>
    <property type="match status" value="1"/>
</dbReference>
<dbReference type="SUPFAM" id="SSF111369">
    <property type="entry name" value="HlyD-like secretion proteins"/>
    <property type="match status" value="1"/>
</dbReference>
<dbReference type="PANTHER" id="PTHR30469">
    <property type="entry name" value="MULTIDRUG RESISTANCE PROTEIN MDTA"/>
    <property type="match status" value="1"/>
</dbReference>
<evidence type="ECO:0000313" key="5">
    <source>
        <dbReference type="Proteomes" id="UP001501410"/>
    </source>
</evidence>
<dbReference type="RefSeq" id="WP_344823253.1">
    <property type="nucleotide sequence ID" value="NZ_BAABEZ010000013.1"/>
</dbReference>
<dbReference type="Gene3D" id="1.10.287.470">
    <property type="entry name" value="Helix hairpin bin"/>
    <property type="match status" value="1"/>
</dbReference>
<dbReference type="EMBL" id="BAABEZ010000013">
    <property type="protein sequence ID" value="GAA4451721.1"/>
    <property type="molecule type" value="Genomic_DNA"/>
</dbReference>
<dbReference type="Gene3D" id="2.40.420.20">
    <property type="match status" value="1"/>
</dbReference>
<evidence type="ECO:0000313" key="4">
    <source>
        <dbReference type="EMBL" id="GAA4451721.1"/>
    </source>
</evidence>
<accession>A0ABP8MLT5</accession>
<proteinExistence type="inferred from homology"/>